<keyword evidence="4" id="KW-0645">Protease</keyword>
<evidence type="ECO:0000256" key="2">
    <source>
        <dbReference type="SAM" id="Phobius"/>
    </source>
</evidence>
<dbReference type="Proteomes" id="UP000798602">
    <property type="component" value="Unassembled WGS sequence"/>
</dbReference>
<organism evidence="4 5">
    <name type="scientific">Flavobacterium ichthyis</name>
    <dbReference type="NCBI Taxonomy" id="2698827"/>
    <lineage>
        <taxon>Bacteria</taxon>
        <taxon>Pseudomonadati</taxon>
        <taxon>Bacteroidota</taxon>
        <taxon>Flavobacteriia</taxon>
        <taxon>Flavobacteriales</taxon>
        <taxon>Flavobacteriaceae</taxon>
        <taxon>Flavobacterium</taxon>
    </lineage>
</organism>
<reference evidence="5" key="1">
    <citation type="submission" date="2020-01" db="EMBL/GenBank/DDBJ databases">
        <title>Sphingomonas sp. strain CSW-10.</title>
        <authorList>
            <person name="Chen W.-M."/>
        </authorList>
    </citation>
    <scope>NUCLEOTIDE SEQUENCE [LARGE SCALE GENOMIC DNA]</scope>
    <source>
        <strain evidence="5">NST-5</strain>
    </source>
</reference>
<evidence type="ECO:0000313" key="4">
    <source>
        <dbReference type="EMBL" id="NBL65122.1"/>
    </source>
</evidence>
<keyword evidence="4" id="KW-0482">Metalloprotease</keyword>
<dbReference type="InterPro" id="IPR008756">
    <property type="entry name" value="Peptidase_M56"/>
</dbReference>
<comment type="caution">
    <text evidence="4">The sequence shown here is derived from an EMBL/GenBank/DDBJ whole genome shotgun (WGS) entry which is preliminary data.</text>
</comment>
<dbReference type="Gene3D" id="3.30.2010.10">
    <property type="entry name" value="Metalloproteases ('zincins'), catalytic domain"/>
    <property type="match status" value="1"/>
</dbReference>
<feature type="coiled-coil region" evidence="1">
    <location>
        <begin position="374"/>
        <end position="413"/>
    </location>
</feature>
<accession>A0ABW9Z971</accession>
<dbReference type="EMBL" id="JAABLM010000008">
    <property type="protein sequence ID" value="NBL65122.1"/>
    <property type="molecule type" value="Genomic_DNA"/>
</dbReference>
<keyword evidence="4" id="KW-0378">Hydrolase</keyword>
<name>A0ABW9Z971_9FLAO</name>
<feature type="transmembrane region" description="Helical" evidence="2">
    <location>
        <begin position="48"/>
        <end position="68"/>
    </location>
</feature>
<dbReference type="Pfam" id="PF05569">
    <property type="entry name" value="Peptidase_M56"/>
    <property type="match status" value="1"/>
</dbReference>
<dbReference type="GO" id="GO:0008237">
    <property type="term" value="F:metallopeptidase activity"/>
    <property type="evidence" value="ECO:0007669"/>
    <property type="project" value="UniProtKB-KW"/>
</dbReference>
<keyword evidence="2" id="KW-0812">Transmembrane</keyword>
<keyword evidence="5" id="KW-1185">Reference proteome</keyword>
<dbReference type="InterPro" id="IPR052173">
    <property type="entry name" value="Beta-lactam_resp_regulator"/>
</dbReference>
<feature type="domain" description="Peptidase M56" evidence="3">
    <location>
        <begin position="32"/>
        <end position="303"/>
    </location>
</feature>
<evidence type="ECO:0000259" key="3">
    <source>
        <dbReference type="Pfam" id="PF05569"/>
    </source>
</evidence>
<keyword evidence="2" id="KW-1133">Transmembrane helix</keyword>
<protein>
    <submittedName>
        <fullName evidence="4">M48 family metalloprotease</fullName>
    </submittedName>
</protein>
<dbReference type="PANTHER" id="PTHR34978">
    <property type="entry name" value="POSSIBLE SENSOR-TRANSDUCER PROTEIN BLAR"/>
    <property type="match status" value="1"/>
</dbReference>
<evidence type="ECO:0000313" key="5">
    <source>
        <dbReference type="Proteomes" id="UP000798602"/>
    </source>
</evidence>
<gene>
    <name evidence="4" type="ORF">GV828_07915</name>
</gene>
<feature type="transmembrane region" description="Helical" evidence="2">
    <location>
        <begin position="322"/>
        <end position="342"/>
    </location>
</feature>
<keyword evidence="2" id="KW-0472">Membrane</keyword>
<evidence type="ECO:0000256" key="1">
    <source>
        <dbReference type="SAM" id="Coils"/>
    </source>
</evidence>
<feature type="transmembrane region" description="Helical" evidence="2">
    <location>
        <begin position="12"/>
        <end position="36"/>
    </location>
</feature>
<proteinExistence type="predicted"/>
<dbReference type="CDD" id="cd07341">
    <property type="entry name" value="M56_BlaR1_MecR1_like"/>
    <property type="match status" value="1"/>
</dbReference>
<dbReference type="PANTHER" id="PTHR34978:SF3">
    <property type="entry name" value="SLR0241 PROTEIN"/>
    <property type="match status" value="1"/>
</dbReference>
<dbReference type="RefSeq" id="WP_166536950.1">
    <property type="nucleotide sequence ID" value="NZ_JAABLM010000008.1"/>
</dbReference>
<feature type="transmembrane region" description="Helical" evidence="2">
    <location>
        <begin position="118"/>
        <end position="137"/>
    </location>
</feature>
<keyword evidence="1" id="KW-0175">Coiled coil</keyword>
<sequence>MWFTNENLLKAISWTLVHSLWQGIVLAILAGLIILFTKKSTAHVRYNILAGLFLVFIATIGFTFYLAFDGFRANASTETLEFNNQIAHFQEDILIEKTVVESSFQKIVGFLNQHSQEIVLLWFFIFCLKCVGIFRNLNHIYRIRNYRTQTPSEFWINRVEELAQMLQIKKKIILLESQLVKVPSVTGFFKPMILIPVGLISHLPQDQVESILLHELAHIRRKDYGINLLQNFAEILFFFNPGVLWVSSIIKEERENCCDDIAVGITKSKSKFINALVSFQEYNMKENKLAVGFGGRKNSLLERAKRIVYNHNKSLSNIEKTFLSICIIMIAIVTVACSSAKAQDQKTEIGLQNKTKTFEDLGEDNSIEASDFRSERELEAMEEAEHDRMTAENDELEAEYERIAAEDETLAEEDERIAGEMEGDLEGDLEGELVKFDENFEKQIEKMAAEAEKMAEVAGKFTISGIDEIKIAEKALRDAEQSILESTELTQVQKEETVKSLREARKSLKSSSEGKVNWERAKAMQFREAAKMRSELAKMRAENARMISQVKRSAHENARVIAEKNRNAAEKIRREAERGRIAGENAQKTNDQIIKKLIDDKIISSPNNLSFKISDKVFYVNDKKMSEAQRKEFAKFLPKNITATYYNYEVSKKD</sequence>